<name>S8CMD5_9LAMI</name>
<comment type="caution">
    <text evidence="6">The sequence shown here is derived from an EMBL/GenBank/DDBJ whole genome shotgun (WGS) entry which is preliminary data.</text>
</comment>
<dbReference type="EMBL" id="AUSU01003949">
    <property type="protein sequence ID" value="EPS65931.1"/>
    <property type="molecule type" value="Genomic_DNA"/>
</dbReference>
<dbReference type="AlphaFoldDB" id="S8CMD5"/>
<evidence type="ECO:0000256" key="4">
    <source>
        <dbReference type="ARBA" id="ARBA00022737"/>
    </source>
</evidence>
<keyword evidence="3" id="KW-0963">Cytoplasm</keyword>
<reference evidence="6 7" key="1">
    <citation type="journal article" date="2013" name="BMC Genomics">
        <title>The miniature genome of a carnivorous plant Genlisea aurea contains a low number of genes and short non-coding sequences.</title>
        <authorList>
            <person name="Leushkin E.V."/>
            <person name="Sutormin R.A."/>
            <person name="Nabieva E.R."/>
            <person name="Penin A.A."/>
            <person name="Kondrashov A.S."/>
            <person name="Logacheva M.D."/>
        </authorList>
    </citation>
    <scope>NUCLEOTIDE SEQUENCE [LARGE SCALE GENOMIC DNA]</scope>
</reference>
<evidence type="ECO:0000313" key="7">
    <source>
        <dbReference type="Proteomes" id="UP000015453"/>
    </source>
</evidence>
<evidence type="ECO:0000256" key="3">
    <source>
        <dbReference type="ARBA" id="ARBA00022490"/>
    </source>
</evidence>
<dbReference type="GO" id="GO:0005737">
    <property type="term" value="C:cytoplasm"/>
    <property type="evidence" value="ECO:0007669"/>
    <property type="project" value="UniProtKB-SubCell"/>
</dbReference>
<dbReference type="PANTHER" id="PTHR15651">
    <property type="entry name" value="ARMADILLO REPEAT-CONTAINING PROTEIN 8"/>
    <property type="match status" value="1"/>
</dbReference>
<keyword evidence="5" id="KW-0539">Nucleus</keyword>
<dbReference type="GO" id="GO:0043161">
    <property type="term" value="P:proteasome-mediated ubiquitin-dependent protein catabolic process"/>
    <property type="evidence" value="ECO:0007669"/>
    <property type="project" value="TreeGrafter"/>
</dbReference>
<comment type="subcellular location">
    <subcellularLocation>
        <location evidence="2">Cytoplasm</location>
    </subcellularLocation>
    <subcellularLocation>
        <location evidence="1">Nucleus</location>
    </subcellularLocation>
</comment>
<dbReference type="PANTHER" id="PTHR15651:SF7">
    <property type="entry name" value="ARMADILLO REPEAT-CONTAINING PROTEIN 8"/>
    <property type="match status" value="1"/>
</dbReference>
<evidence type="ECO:0000313" key="6">
    <source>
        <dbReference type="EMBL" id="EPS65931.1"/>
    </source>
</evidence>
<feature type="non-terminal residue" evidence="6">
    <location>
        <position position="1"/>
    </location>
</feature>
<protein>
    <recommendedName>
        <fullName evidence="8">Armadillo repeat-containing protein 8</fullName>
    </recommendedName>
</protein>
<dbReference type="SUPFAM" id="SSF48371">
    <property type="entry name" value="ARM repeat"/>
    <property type="match status" value="1"/>
</dbReference>
<organism evidence="6 7">
    <name type="scientific">Genlisea aurea</name>
    <dbReference type="NCBI Taxonomy" id="192259"/>
    <lineage>
        <taxon>Eukaryota</taxon>
        <taxon>Viridiplantae</taxon>
        <taxon>Streptophyta</taxon>
        <taxon>Embryophyta</taxon>
        <taxon>Tracheophyta</taxon>
        <taxon>Spermatophyta</taxon>
        <taxon>Magnoliopsida</taxon>
        <taxon>eudicotyledons</taxon>
        <taxon>Gunneridae</taxon>
        <taxon>Pentapetalae</taxon>
        <taxon>asterids</taxon>
        <taxon>lamiids</taxon>
        <taxon>Lamiales</taxon>
        <taxon>Lentibulariaceae</taxon>
        <taxon>Genlisea</taxon>
    </lineage>
</organism>
<evidence type="ECO:0008006" key="8">
    <source>
        <dbReference type="Google" id="ProtNLM"/>
    </source>
</evidence>
<dbReference type="GO" id="GO:0034657">
    <property type="term" value="C:GID complex"/>
    <property type="evidence" value="ECO:0007669"/>
    <property type="project" value="TreeGrafter"/>
</dbReference>
<evidence type="ECO:0000256" key="1">
    <source>
        <dbReference type="ARBA" id="ARBA00004123"/>
    </source>
</evidence>
<dbReference type="OrthoDB" id="5559898at2759"/>
<feature type="non-terminal residue" evidence="6">
    <location>
        <position position="407"/>
    </location>
</feature>
<gene>
    <name evidence="6" type="ORF">M569_08845</name>
</gene>
<dbReference type="InterPro" id="IPR011989">
    <property type="entry name" value="ARM-like"/>
</dbReference>
<evidence type="ECO:0000256" key="2">
    <source>
        <dbReference type="ARBA" id="ARBA00004496"/>
    </source>
</evidence>
<dbReference type="GO" id="GO:0005634">
    <property type="term" value="C:nucleus"/>
    <property type="evidence" value="ECO:0007669"/>
    <property type="project" value="UniProtKB-SubCell"/>
</dbReference>
<accession>S8CMD5</accession>
<evidence type="ECO:0000256" key="5">
    <source>
        <dbReference type="ARBA" id="ARBA00023242"/>
    </source>
</evidence>
<keyword evidence="4" id="KW-0677">Repeat</keyword>
<dbReference type="Gene3D" id="1.25.10.10">
    <property type="entry name" value="Leucine-rich Repeat Variant"/>
    <property type="match status" value="2"/>
</dbReference>
<dbReference type="InterPro" id="IPR038739">
    <property type="entry name" value="ARMC8/Vid28"/>
</dbReference>
<keyword evidence="7" id="KW-1185">Reference proteome</keyword>
<dbReference type="InterPro" id="IPR016024">
    <property type="entry name" value="ARM-type_fold"/>
</dbReference>
<dbReference type="Proteomes" id="UP000015453">
    <property type="component" value="Unassembled WGS sequence"/>
</dbReference>
<sequence>SSREEKLKALRDLKNQIIGNRTKKLVFLKLGAVPAVVAVLSASASAAGRGAGDGGNIEFHESILIQSAAVLGSFACGLDSGVKAVLDAGAFPLLLSLISYSNDKIADAGARSLKMIYQSKSAPKFDFLLGNNMEFLLSLLNSENENLTGLGASIVSHSCQQALEQQILSESGVIKRLVSLLGGSLSQKDASLESLAAIVKNNPEITRKFLIPGNGGELNAVIELIKYKHPRTRLLACTCLVNLRNSSAFFLQDSGIKNKLVLVLSELMDDLSQVGDEAPFVLSGLISEKENMQKLAFEANVIEKLSDQLSKGCLTAKRLEGILLALADLCSKLECCREKVLDLKVLDYIIEALAHDSSTVRVASCTLLKNVARSIKNLSAGHFMNDKVVYPLVQCLSDCSVAVQVCI</sequence>
<proteinExistence type="predicted"/>